<dbReference type="RefSeq" id="WP_074071156.1">
    <property type="nucleotide sequence ID" value="NZ_CP017105.1"/>
</dbReference>
<keyword evidence="2" id="KW-0614">Plasmid</keyword>
<organism evidence="2 3">
    <name type="scientific">Rhizobium gallicum</name>
    <dbReference type="NCBI Taxonomy" id="56730"/>
    <lineage>
        <taxon>Bacteria</taxon>
        <taxon>Pseudomonadati</taxon>
        <taxon>Pseudomonadota</taxon>
        <taxon>Alphaproteobacteria</taxon>
        <taxon>Hyphomicrobiales</taxon>
        <taxon>Rhizobiaceae</taxon>
        <taxon>Rhizobium/Agrobacterium group</taxon>
        <taxon>Rhizobium</taxon>
    </lineage>
</organism>
<dbReference type="Pfam" id="PF01575">
    <property type="entry name" value="MaoC_dehydratas"/>
    <property type="match status" value="1"/>
</dbReference>
<dbReference type="AlphaFoldDB" id="A0A1L5NS16"/>
<proteinExistence type="predicted"/>
<dbReference type="Gene3D" id="3.10.129.10">
    <property type="entry name" value="Hotdog Thioesterase"/>
    <property type="match status" value="1"/>
</dbReference>
<accession>A0A1L5NS16</accession>
<dbReference type="Proteomes" id="UP000184749">
    <property type="component" value="Plasmid pRgalIE4872d"/>
</dbReference>
<dbReference type="EMBL" id="CP017105">
    <property type="protein sequence ID" value="APO70691.1"/>
    <property type="molecule type" value="Genomic_DNA"/>
</dbReference>
<reference evidence="2 3" key="1">
    <citation type="submission" date="2016-09" db="EMBL/GenBank/DDBJ databases">
        <title>The complete genome sequences of Rhizobium gallicum, symbiovars gallicum and phaseoli, symbionts associated to common bean (Phaseolus vulgaris).</title>
        <authorList>
            <person name="Bustos P."/>
            <person name="Santamaria R.I."/>
            <person name="Perez-Carrascal O.M."/>
            <person name="Juarez S."/>
            <person name="Lozano L."/>
            <person name="Martinez-Flores I."/>
            <person name="Martinez-Romero E."/>
            <person name="Cevallos M."/>
            <person name="Romero D."/>
            <person name="Davila G."/>
            <person name="Gonzalez V."/>
        </authorList>
    </citation>
    <scope>NUCLEOTIDE SEQUENCE [LARGE SCALE GENOMIC DNA]</scope>
    <source>
        <strain evidence="2 3">IE4872</strain>
        <plasmid evidence="3">prgalie4872d</plasmid>
    </source>
</reference>
<dbReference type="SUPFAM" id="SSF54637">
    <property type="entry name" value="Thioesterase/thiol ester dehydrase-isomerase"/>
    <property type="match status" value="1"/>
</dbReference>
<evidence type="ECO:0000313" key="2">
    <source>
        <dbReference type="EMBL" id="APO70691.1"/>
    </source>
</evidence>
<name>A0A1L5NS16_9HYPH</name>
<evidence type="ECO:0000259" key="1">
    <source>
        <dbReference type="Pfam" id="PF01575"/>
    </source>
</evidence>
<dbReference type="OrthoDB" id="9800237at2"/>
<feature type="domain" description="MaoC-like" evidence="1">
    <location>
        <begin position="10"/>
        <end position="87"/>
    </location>
</feature>
<gene>
    <name evidence="2" type="ORF">IE4872_PD00149</name>
</gene>
<dbReference type="InterPro" id="IPR029069">
    <property type="entry name" value="HotDog_dom_sf"/>
</dbReference>
<sequence length="139" mass="15401">MTSYPASGDKLPEEMRAEVQRHHLVEWCAAENDFYPLHYDDRFARSIGLDTPLIQGTYKLGLLGQYVVHVFGPTAILRSIGIRYTRPTAERNSLVLGGIVLNGRQLTHGIELDLDLWIGTEPGRAAANAVGQATLFLPK</sequence>
<evidence type="ECO:0000313" key="3">
    <source>
        <dbReference type="Proteomes" id="UP000184749"/>
    </source>
</evidence>
<protein>
    <submittedName>
        <fullName evidence="2">MaoC-like dehydratase domain-containing protein</fullName>
    </submittedName>
</protein>
<dbReference type="InterPro" id="IPR002539">
    <property type="entry name" value="MaoC-like_dom"/>
</dbReference>
<geneLocation type="plasmid" evidence="3">
    <name>prgalie4872d</name>
</geneLocation>